<dbReference type="NCBIfam" id="TIGR00427">
    <property type="entry name" value="NAAT family transporter"/>
    <property type="match status" value="1"/>
</dbReference>
<comment type="subcellular location">
    <subcellularLocation>
        <location evidence="1 7">Cell membrane</location>
        <topology evidence="1 7">Multi-pass membrane protein</topology>
    </subcellularLocation>
</comment>
<evidence type="ECO:0000256" key="2">
    <source>
        <dbReference type="ARBA" id="ARBA00009784"/>
    </source>
</evidence>
<dbReference type="EMBL" id="JAJNDC010000003">
    <property type="protein sequence ID" value="MCW9713862.1"/>
    <property type="molecule type" value="Genomic_DNA"/>
</dbReference>
<dbReference type="Pfam" id="PF01914">
    <property type="entry name" value="MarC"/>
    <property type="match status" value="1"/>
</dbReference>
<feature type="transmembrane region" description="Helical" evidence="7">
    <location>
        <begin position="177"/>
        <end position="198"/>
    </location>
</feature>
<sequence>MKVLIPSKSFPVVSIMVEDLLNQSNLVTTYFSSSFSLFIAAFTSIISVANPLAAMPVFLSLTEQNSDTERTAVAQKASFYMFLVLVIFLLAGTYIMSFFGISLSGIRIAGGLIILRAAYSMLNPDQSERKISDEAQEAAKDKEDVSFSPMAMPMLSGPGSIAVVIGLASQAGGIMDLAIMTLAIILVAIISFGVLRLAPFSAKYIGPTGMNAITRMMGFIAMAIGVQFILNGISNFFGV</sequence>
<dbReference type="PANTHER" id="PTHR33508:SF1">
    <property type="entry name" value="UPF0056 MEMBRANE PROTEIN YHCE"/>
    <property type="match status" value="1"/>
</dbReference>
<accession>A0ABT3Q183</accession>
<keyword evidence="5 7" id="KW-1133">Transmembrane helix</keyword>
<feature type="transmembrane region" description="Helical" evidence="7">
    <location>
        <begin position="219"/>
        <end position="237"/>
    </location>
</feature>
<evidence type="ECO:0000256" key="5">
    <source>
        <dbReference type="ARBA" id="ARBA00022989"/>
    </source>
</evidence>
<dbReference type="Proteomes" id="UP001207337">
    <property type="component" value="Unassembled WGS sequence"/>
</dbReference>
<comment type="similarity">
    <text evidence="2 7">Belongs to the UPF0056 (MarC) family.</text>
</comment>
<evidence type="ECO:0000313" key="8">
    <source>
        <dbReference type="EMBL" id="MCW9713862.1"/>
    </source>
</evidence>
<dbReference type="PANTHER" id="PTHR33508">
    <property type="entry name" value="UPF0056 MEMBRANE PROTEIN YHCE"/>
    <property type="match status" value="1"/>
</dbReference>
<reference evidence="8 9" key="1">
    <citation type="submission" date="2021-11" db="EMBL/GenBank/DDBJ databases">
        <title>Aliifidinibius sp. nov., a new bacterium isolated from saline soil.</title>
        <authorList>
            <person name="Galisteo C."/>
            <person name="De La Haba R."/>
            <person name="Sanchez-Porro C."/>
            <person name="Ventosa A."/>
        </authorList>
    </citation>
    <scope>NUCLEOTIDE SEQUENCE [LARGE SCALE GENOMIC DNA]</scope>
    <source>
        <strain evidence="8 9">KACC 190600</strain>
    </source>
</reference>
<evidence type="ECO:0000256" key="1">
    <source>
        <dbReference type="ARBA" id="ARBA00004651"/>
    </source>
</evidence>
<comment type="caution">
    <text evidence="8">The sequence shown here is derived from an EMBL/GenBank/DDBJ whole genome shotgun (WGS) entry which is preliminary data.</text>
</comment>
<protein>
    <recommendedName>
        <fullName evidence="7">UPF0056 membrane protein</fullName>
    </recommendedName>
</protein>
<evidence type="ECO:0000256" key="7">
    <source>
        <dbReference type="RuleBase" id="RU362048"/>
    </source>
</evidence>
<proteinExistence type="inferred from homology"/>
<feature type="transmembrane region" description="Helical" evidence="7">
    <location>
        <begin position="79"/>
        <end position="99"/>
    </location>
</feature>
<keyword evidence="3" id="KW-1003">Cell membrane</keyword>
<evidence type="ECO:0000256" key="3">
    <source>
        <dbReference type="ARBA" id="ARBA00022475"/>
    </source>
</evidence>
<keyword evidence="9" id="KW-1185">Reference proteome</keyword>
<organism evidence="8 9">
    <name type="scientific">Fodinibius salicampi</name>
    <dbReference type="NCBI Taxonomy" id="1920655"/>
    <lineage>
        <taxon>Bacteria</taxon>
        <taxon>Pseudomonadati</taxon>
        <taxon>Balneolota</taxon>
        <taxon>Balneolia</taxon>
        <taxon>Balneolales</taxon>
        <taxon>Balneolaceae</taxon>
        <taxon>Fodinibius</taxon>
    </lineage>
</organism>
<evidence type="ECO:0000256" key="4">
    <source>
        <dbReference type="ARBA" id="ARBA00022692"/>
    </source>
</evidence>
<evidence type="ECO:0000256" key="6">
    <source>
        <dbReference type="ARBA" id="ARBA00023136"/>
    </source>
</evidence>
<evidence type="ECO:0000313" key="9">
    <source>
        <dbReference type="Proteomes" id="UP001207337"/>
    </source>
</evidence>
<dbReference type="InterPro" id="IPR002771">
    <property type="entry name" value="Multi_antbiot-R_MarC"/>
</dbReference>
<gene>
    <name evidence="8" type="ORF">LQ318_13205</name>
</gene>
<comment type="caution">
    <text evidence="7">Lacks conserved residue(s) required for the propagation of feature annotation.</text>
</comment>
<dbReference type="NCBIfam" id="NF008228">
    <property type="entry name" value="PRK10995.1"/>
    <property type="match status" value="1"/>
</dbReference>
<keyword evidence="6 7" id="KW-0472">Membrane</keyword>
<feature type="transmembrane region" description="Helical" evidence="7">
    <location>
        <begin position="35"/>
        <end position="59"/>
    </location>
</feature>
<name>A0ABT3Q183_9BACT</name>
<dbReference type="RefSeq" id="WP_265790859.1">
    <property type="nucleotide sequence ID" value="NZ_BAABRS010000003.1"/>
</dbReference>
<keyword evidence="4 7" id="KW-0812">Transmembrane</keyword>